<dbReference type="PANTHER" id="PTHR10668:SF105">
    <property type="entry name" value="DEHYDROGENASE-RELATED"/>
    <property type="match status" value="1"/>
</dbReference>
<evidence type="ECO:0000256" key="3">
    <source>
        <dbReference type="ARBA" id="ARBA00040298"/>
    </source>
</evidence>
<dbReference type="PANTHER" id="PTHR10668">
    <property type="entry name" value="PHYTOENE DEHYDROGENASE"/>
    <property type="match status" value="1"/>
</dbReference>
<dbReference type="Gene3D" id="3.50.50.60">
    <property type="entry name" value="FAD/NAD(P)-binding domain"/>
    <property type="match status" value="1"/>
</dbReference>
<organism evidence="5 6">
    <name type="scientific">Micromonospora pisi</name>
    <dbReference type="NCBI Taxonomy" id="589240"/>
    <lineage>
        <taxon>Bacteria</taxon>
        <taxon>Bacillati</taxon>
        <taxon>Actinomycetota</taxon>
        <taxon>Actinomycetes</taxon>
        <taxon>Micromonosporales</taxon>
        <taxon>Micromonosporaceae</taxon>
        <taxon>Micromonospora</taxon>
    </lineage>
</organism>
<comment type="caution">
    <text evidence="5">The sequence shown here is derived from an EMBL/GenBank/DDBJ whole genome shotgun (WGS) entry which is preliminary data.</text>
</comment>
<dbReference type="Pfam" id="PF01593">
    <property type="entry name" value="Amino_oxidase"/>
    <property type="match status" value="1"/>
</dbReference>
<comment type="subunit">
    <text evidence="2">Interacts with COX5B; this interaction may contribute to localize PYROXD2 to the inner face of the inner mitochondrial membrane.</text>
</comment>
<feature type="domain" description="Amine oxidase" evidence="4">
    <location>
        <begin position="23"/>
        <end position="395"/>
    </location>
</feature>
<comment type="function">
    <text evidence="1">Probable oxidoreductase that may play a role as regulator of mitochondrial function.</text>
</comment>
<proteinExistence type="predicted"/>
<dbReference type="InterPro" id="IPR036188">
    <property type="entry name" value="FAD/NAD-bd_sf"/>
</dbReference>
<dbReference type="AlphaFoldDB" id="A0A495JDP5"/>
<evidence type="ECO:0000256" key="1">
    <source>
        <dbReference type="ARBA" id="ARBA00037217"/>
    </source>
</evidence>
<dbReference type="PRINTS" id="PR00419">
    <property type="entry name" value="ADXRDTASE"/>
</dbReference>
<evidence type="ECO:0000313" key="6">
    <source>
        <dbReference type="Proteomes" id="UP000277671"/>
    </source>
</evidence>
<evidence type="ECO:0000259" key="4">
    <source>
        <dbReference type="Pfam" id="PF01593"/>
    </source>
</evidence>
<sequence length="507" mass="53291">MRRRGPSRTADYDVSVVGSGPNGLAAAVLFARAGLRVAVYEAATELGGGARTTELISPGVWHDVCSSAHPMGLASPFMRAFDLSAHGVTMLRPDAAYAHPVDGGRAGVAWNDLDRTVDGLGADGPRWRALLAPLVADWTDVVELAMADLRGPRGLTSTAAVRFGARVAYQSRSMRRTRSDESIAGDMLTGVNLHAAVPPQTLAGTAVGLVLATLAHAVGWPIPRGGSRTIVAALAQDILRHGGELFTDCRVDDVRDLPPSTAVVLNLTPAVIARTARPVLPAPYLRKLSRFRYGPGACKVDLLLSGPVPWLADGCDRAGTLHLVGGREAALAAARTVAAGAHPERPYVLLTQPGVVDDSRAPEGRHTLSAYCHVPLGSDVDVSEAVLDQIERFAPGFRDLVVARHVQTAATLARYNENFSGGDILSGALSLGQLVRRPRPGVAAFSTPVAGLYHCSAATPPGPGVHGMAGFHVARRVLRRHFGLTGDPLRLLRPAAPPEHDSAQPGR</sequence>
<dbReference type="SUPFAM" id="SSF51905">
    <property type="entry name" value="FAD/NAD(P)-binding domain"/>
    <property type="match status" value="1"/>
</dbReference>
<keyword evidence="6" id="KW-1185">Reference proteome</keyword>
<evidence type="ECO:0000256" key="2">
    <source>
        <dbReference type="ARBA" id="ARBA00038825"/>
    </source>
</evidence>
<dbReference type="EMBL" id="RBKT01000001">
    <property type="protein sequence ID" value="RKR86851.1"/>
    <property type="molecule type" value="Genomic_DNA"/>
</dbReference>
<dbReference type="RefSeq" id="WP_211349094.1">
    <property type="nucleotide sequence ID" value="NZ_RBKT01000001.1"/>
</dbReference>
<gene>
    <name evidence="5" type="ORF">BDK92_1119</name>
</gene>
<name>A0A495JDP5_9ACTN</name>
<accession>A0A495JDP5</accession>
<reference evidence="5 6" key="1">
    <citation type="submission" date="2018-10" db="EMBL/GenBank/DDBJ databases">
        <title>Sequencing the genomes of 1000 actinobacteria strains.</title>
        <authorList>
            <person name="Klenk H.-P."/>
        </authorList>
    </citation>
    <scope>NUCLEOTIDE SEQUENCE [LARGE SCALE GENOMIC DNA]</scope>
    <source>
        <strain evidence="5 6">DSM 45175</strain>
    </source>
</reference>
<dbReference type="Proteomes" id="UP000277671">
    <property type="component" value="Unassembled WGS sequence"/>
</dbReference>
<protein>
    <recommendedName>
        <fullName evidence="3">Pyridine nucleotide-disulfide oxidoreductase domain-containing protein 2</fullName>
    </recommendedName>
</protein>
<evidence type="ECO:0000313" key="5">
    <source>
        <dbReference type="EMBL" id="RKR86851.1"/>
    </source>
</evidence>
<dbReference type="InterPro" id="IPR002937">
    <property type="entry name" value="Amino_oxidase"/>
</dbReference>
<dbReference type="GO" id="GO:0016491">
    <property type="term" value="F:oxidoreductase activity"/>
    <property type="evidence" value="ECO:0007669"/>
    <property type="project" value="InterPro"/>
</dbReference>